<dbReference type="InterPro" id="IPR001296">
    <property type="entry name" value="Glyco_trans_1"/>
</dbReference>
<dbReference type="AlphaFoldDB" id="A0A0H2VI37"/>
<gene>
    <name evidence="2" type="ordered locus">SE_2041</name>
</gene>
<evidence type="ECO:0000313" key="3">
    <source>
        <dbReference type="Proteomes" id="UP000001411"/>
    </source>
</evidence>
<dbReference type="GO" id="GO:0016757">
    <property type="term" value="F:glycosyltransferase activity"/>
    <property type="evidence" value="ECO:0007669"/>
    <property type="project" value="InterPro"/>
</dbReference>
<keyword evidence="2" id="KW-0808">Transferase</keyword>
<evidence type="ECO:0000259" key="1">
    <source>
        <dbReference type="Pfam" id="PF00534"/>
    </source>
</evidence>
<dbReference type="OrthoDB" id="570545at2"/>
<dbReference type="Gene3D" id="3.40.50.2000">
    <property type="entry name" value="Glycogen Phosphorylase B"/>
    <property type="match status" value="3"/>
</dbReference>
<sequence>MIYTVTSTLPLVHGGRTKSLLTRIRFLDKEMGIHNKILTTNYNANYNEVYQKFEENQLITKNTQIENIYDWLSDFKLLSIPKTRFKKKTLYSEKDRDIEGLTSKAFNDGNVMRYYDQETYVLYRKFYEDTNIIEFEDVMSPISKKKIERREYNHFGQLHRKIYFSSRTYHKILEEYFDTEGSIYCKKFFNSQKANELDFIQIFKNQRIMKAFKNEKDLFKYYFEHRFNQNDIVFNDARLLDKPLLNNCKNTKNVLVFHNSHIDGDNIKSSYKIALENSDKVAQYLLLTHMQKDDIQHAYGISDEKISIVPHFIKSYGQQDTHDKEDRFVFIGRLGKQKQVDHLIKSYNQFLKYGHQTKLAIYGADEQNQKQVILDLVKEYQIEDKVDLNDFTKHPLEEFKKSKASLLTSEYEGFGLTVMESIEVGCPVIAYDVRYGPGEIIEHGENGYLVEPDNIEAFAAYMDKIIKNPLKHVKTKETLKYEQAKNNYQKLFERVK</sequence>
<evidence type="ECO:0000313" key="2">
    <source>
        <dbReference type="EMBL" id="AAO05682.1"/>
    </source>
</evidence>
<dbReference type="EMBL" id="AE015929">
    <property type="protein sequence ID" value="AAO05682.1"/>
    <property type="molecule type" value="Genomic_DNA"/>
</dbReference>
<dbReference type="Proteomes" id="UP000001411">
    <property type="component" value="Chromosome"/>
</dbReference>
<reference evidence="2 3" key="1">
    <citation type="journal article" date="2003" name="Mol. Microbiol.">
        <title>Genome-based analysis of virulence genes in a non-biofilm-forming Staphylococcus epidermidis strain (ATCC 12228).</title>
        <authorList>
            <person name="Zhang Y.Q."/>
            <person name="Ren S.X."/>
            <person name="Li H.L."/>
            <person name="Wang Y.X."/>
            <person name="Fu G."/>
            <person name="Yang J."/>
            <person name="Qin Z.Q."/>
            <person name="Miao Y.G."/>
            <person name="Wang W.Y."/>
            <person name="Chen R.S."/>
            <person name="Shen Y."/>
            <person name="Chen Z."/>
            <person name="Yuan Z.H."/>
            <person name="Zhao G.P."/>
            <person name="Qu D."/>
            <person name="Danchin A."/>
            <person name="Wen Y.M."/>
        </authorList>
    </citation>
    <scope>NUCLEOTIDE SEQUENCE [LARGE SCALE GENOMIC DNA]</scope>
    <source>
        <strain evidence="3">ATCC 12228 / FDA PCI 1200</strain>
    </source>
</reference>
<dbReference type="KEGG" id="sep:SE_2041"/>
<dbReference type="SUPFAM" id="SSF53756">
    <property type="entry name" value="UDP-Glycosyltransferase/glycogen phosphorylase"/>
    <property type="match status" value="1"/>
</dbReference>
<organism evidence="2 3">
    <name type="scientific">Staphylococcus epidermidis (strain ATCC 12228 / FDA PCI 1200)</name>
    <dbReference type="NCBI Taxonomy" id="176280"/>
    <lineage>
        <taxon>Bacteria</taxon>
        <taxon>Bacillati</taxon>
        <taxon>Bacillota</taxon>
        <taxon>Bacilli</taxon>
        <taxon>Bacillales</taxon>
        <taxon>Staphylococcaceae</taxon>
        <taxon>Staphylococcus</taxon>
    </lineage>
</organism>
<feature type="domain" description="Glycosyl transferase family 1" evidence="1">
    <location>
        <begin position="321"/>
        <end position="477"/>
    </location>
</feature>
<dbReference type="PANTHER" id="PTHR12526">
    <property type="entry name" value="GLYCOSYLTRANSFERASE"/>
    <property type="match status" value="1"/>
</dbReference>
<dbReference type="Pfam" id="PF00534">
    <property type="entry name" value="Glycos_transf_1"/>
    <property type="match status" value="1"/>
</dbReference>
<dbReference type="PANTHER" id="PTHR12526:SF630">
    <property type="entry name" value="GLYCOSYLTRANSFERASE"/>
    <property type="match status" value="1"/>
</dbReference>
<dbReference type="RefSeq" id="WP_002468223.1">
    <property type="nucleotide sequence ID" value="NC_004461.1"/>
</dbReference>
<protein>
    <submittedName>
        <fullName evidence="2">Poly (Glycerol-phosphate) alpha-glucosyltransferase</fullName>
    </submittedName>
</protein>
<dbReference type="HOGENOM" id="CLU_009583_21_4_9"/>
<accession>A0A0H2VI37</accession>
<dbReference type="PATRIC" id="fig|176280.10.peg.1994"/>
<proteinExistence type="predicted"/>
<name>A0A0H2VI37_STAES</name>
<dbReference type="eggNOG" id="COG0438">
    <property type="taxonomic scope" value="Bacteria"/>
</dbReference>